<evidence type="ECO:0000313" key="3">
    <source>
        <dbReference type="EMBL" id="GFZ85850.1"/>
    </source>
</evidence>
<feature type="domain" description="Activator of Hsp90 ATPase homologue 1/2-like C-terminal" evidence="2">
    <location>
        <begin position="17"/>
        <end position="142"/>
    </location>
</feature>
<dbReference type="InterPro" id="IPR023393">
    <property type="entry name" value="START-like_dom_sf"/>
</dbReference>
<dbReference type="Proteomes" id="UP000598120">
    <property type="component" value="Unassembled WGS sequence"/>
</dbReference>
<evidence type="ECO:0000259" key="2">
    <source>
        <dbReference type="Pfam" id="PF08327"/>
    </source>
</evidence>
<dbReference type="AlphaFoldDB" id="A0A8J2XGZ9"/>
<dbReference type="Pfam" id="PF08327">
    <property type="entry name" value="AHSA1"/>
    <property type="match status" value="1"/>
</dbReference>
<sequence length="143" mass="16894">MKTTEAPVIAEQLFNKTRAQVWQAITDIDQMVLWYFDNIPAFKAEVGFTTQFNVKAPSRDFLHVWKVTEVIPQQKITYNWTFKDCKGSADTSFELFEQDNKTLLRLTNNVIEDFDDTIPEFKRESCQAGWNYFINDRLKSFFK</sequence>
<gene>
    <name evidence="3" type="ORF">GCM10011531_16410</name>
</gene>
<protein>
    <recommendedName>
        <fullName evidence="2">Activator of Hsp90 ATPase homologue 1/2-like C-terminal domain-containing protein</fullName>
    </recommendedName>
</protein>
<dbReference type="SUPFAM" id="SSF55961">
    <property type="entry name" value="Bet v1-like"/>
    <property type="match status" value="1"/>
</dbReference>
<dbReference type="RefSeq" id="WP_188605875.1">
    <property type="nucleotide sequence ID" value="NZ_BMIC01000002.1"/>
</dbReference>
<keyword evidence="4" id="KW-1185">Reference proteome</keyword>
<comment type="similarity">
    <text evidence="1">Belongs to the AHA1 family.</text>
</comment>
<evidence type="ECO:0000313" key="4">
    <source>
        <dbReference type="Proteomes" id="UP000598120"/>
    </source>
</evidence>
<dbReference type="Gene3D" id="3.30.530.20">
    <property type="match status" value="1"/>
</dbReference>
<reference evidence="3 4" key="1">
    <citation type="journal article" date="2014" name="Int. J. Syst. Evol. Microbiol.">
        <title>Complete genome sequence of Corynebacterium casei LMG S-19264T (=DSM 44701T), isolated from a smear-ripened cheese.</title>
        <authorList>
            <consortium name="US DOE Joint Genome Institute (JGI-PGF)"/>
            <person name="Walter F."/>
            <person name="Albersmeier A."/>
            <person name="Kalinowski J."/>
            <person name="Ruckert C."/>
        </authorList>
    </citation>
    <scope>NUCLEOTIDE SEQUENCE [LARGE SCALE GENOMIC DNA]</scope>
    <source>
        <strain evidence="3 4">CGMCC 1.15295</strain>
    </source>
</reference>
<accession>A0A8J2XGZ9</accession>
<dbReference type="InterPro" id="IPR013538">
    <property type="entry name" value="ASHA1/2-like_C"/>
</dbReference>
<organism evidence="3 4">
    <name type="scientific">Aquaticitalea lipolytica</name>
    <dbReference type="NCBI Taxonomy" id="1247562"/>
    <lineage>
        <taxon>Bacteria</taxon>
        <taxon>Pseudomonadati</taxon>
        <taxon>Bacteroidota</taxon>
        <taxon>Flavobacteriia</taxon>
        <taxon>Flavobacteriales</taxon>
        <taxon>Flavobacteriaceae</taxon>
        <taxon>Aquaticitalea</taxon>
    </lineage>
</organism>
<evidence type="ECO:0000256" key="1">
    <source>
        <dbReference type="ARBA" id="ARBA00006817"/>
    </source>
</evidence>
<name>A0A8J2XGZ9_9FLAO</name>
<proteinExistence type="inferred from homology"/>
<dbReference type="CDD" id="cd07814">
    <property type="entry name" value="SRPBCC_CalC_Aha1-like"/>
    <property type="match status" value="1"/>
</dbReference>
<comment type="caution">
    <text evidence="3">The sequence shown here is derived from an EMBL/GenBank/DDBJ whole genome shotgun (WGS) entry which is preliminary data.</text>
</comment>
<dbReference type="EMBL" id="BMIC01000002">
    <property type="protein sequence ID" value="GFZ85850.1"/>
    <property type="molecule type" value="Genomic_DNA"/>
</dbReference>